<gene>
    <name evidence="2" type="ORF">RM533_08490</name>
</gene>
<name>A0ABU2ZHZ2_9SPHN</name>
<dbReference type="InterPro" id="IPR051531">
    <property type="entry name" value="N-acetyltransferase"/>
</dbReference>
<evidence type="ECO:0000259" key="1">
    <source>
        <dbReference type="PROSITE" id="PS51186"/>
    </source>
</evidence>
<organism evidence="2 3">
    <name type="scientific">Croceicoccus esteveae</name>
    <dbReference type="NCBI Taxonomy" id="3075597"/>
    <lineage>
        <taxon>Bacteria</taxon>
        <taxon>Pseudomonadati</taxon>
        <taxon>Pseudomonadota</taxon>
        <taxon>Alphaproteobacteria</taxon>
        <taxon>Sphingomonadales</taxon>
        <taxon>Erythrobacteraceae</taxon>
        <taxon>Croceicoccus</taxon>
    </lineage>
</organism>
<dbReference type="SUPFAM" id="SSF55729">
    <property type="entry name" value="Acyl-CoA N-acyltransferases (Nat)"/>
    <property type="match status" value="1"/>
</dbReference>
<evidence type="ECO:0000313" key="2">
    <source>
        <dbReference type="EMBL" id="MDT0576223.1"/>
    </source>
</evidence>
<sequence>MHDDMQHAGFHAQTERLILRDWQEADLAPFLEATNTPVVMRWLGGVMEQAGAQAMLDRVQFYQREHGFTFWILQRKEDGGHLAGEILGFCGLKRANMEPGPMGDVEIGWRLREDAWGRGYATEAARATMDLAFARFAAPHVVALTVEGNAESRRLMDRLGMERRQDLDFTAAQDGLWAKHIIIYDITAEAWRAQGSAAPLRAHR</sequence>
<dbReference type="RefSeq" id="WP_311340789.1">
    <property type="nucleotide sequence ID" value="NZ_JAVRHS010000005.1"/>
</dbReference>
<dbReference type="InterPro" id="IPR000182">
    <property type="entry name" value="GNAT_dom"/>
</dbReference>
<dbReference type="InterPro" id="IPR016181">
    <property type="entry name" value="Acyl_CoA_acyltransferase"/>
</dbReference>
<comment type="caution">
    <text evidence="2">The sequence shown here is derived from an EMBL/GenBank/DDBJ whole genome shotgun (WGS) entry which is preliminary data.</text>
</comment>
<dbReference type="PROSITE" id="PS51186">
    <property type="entry name" value="GNAT"/>
    <property type="match status" value="1"/>
</dbReference>
<dbReference type="PANTHER" id="PTHR43792:SF1">
    <property type="entry name" value="N-ACETYLTRANSFERASE DOMAIN-CONTAINING PROTEIN"/>
    <property type="match status" value="1"/>
</dbReference>
<protein>
    <submittedName>
        <fullName evidence="2">GNAT family N-acetyltransferase</fullName>
    </submittedName>
</protein>
<dbReference type="PANTHER" id="PTHR43792">
    <property type="entry name" value="GNAT FAMILY, PUTATIVE (AFU_ORTHOLOGUE AFUA_3G00765)-RELATED-RELATED"/>
    <property type="match status" value="1"/>
</dbReference>
<evidence type="ECO:0000313" key="3">
    <source>
        <dbReference type="Proteomes" id="UP001259803"/>
    </source>
</evidence>
<dbReference type="Proteomes" id="UP001259803">
    <property type="component" value="Unassembled WGS sequence"/>
</dbReference>
<dbReference type="Pfam" id="PF13302">
    <property type="entry name" value="Acetyltransf_3"/>
    <property type="match status" value="1"/>
</dbReference>
<keyword evidence="3" id="KW-1185">Reference proteome</keyword>
<proteinExistence type="predicted"/>
<reference evidence="2 3" key="1">
    <citation type="submission" date="2023-09" db="EMBL/GenBank/DDBJ databases">
        <authorList>
            <person name="Rey-Velasco X."/>
        </authorList>
    </citation>
    <scope>NUCLEOTIDE SEQUENCE [LARGE SCALE GENOMIC DNA]</scope>
    <source>
        <strain evidence="2 3">F390</strain>
    </source>
</reference>
<accession>A0ABU2ZHZ2</accession>
<dbReference type="EMBL" id="JAVRHS010000005">
    <property type="protein sequence ID" value="MDT0576223.1"/>
    <property type="molecule type" value="Genomic_DNA"/>
</dbReference>
<feature type="domain" description="N-acetyltransferase" evidence="1">
    <location>
        <begin position="17"/>
        <end position="189"/>
    </location>
</feature>
<dbReference type="Gene3D" id="3.40.630.30">
    <property type="match status" value="1"/>
</dbReference>